<comment type="caution">
    <text evidence="3">The sequence shown here is derived from an EMBL/GenBank/DDBJ whole genome shotgun (WGS) entry which is preliminary data.</text>
</comment>
<dbReference type="Proteomes" id="UP000728185">
    <property type="component" value="Unassembled WGS sequence"/>
</dbReference>
<name>A0A8E0VDS4_9TREM</name>
<keyword evidence="4" id="KW-1185">Reference proteome</keyword>
<dbReference type="SMART" id="SM00036">
    <property type="entry name" value="CNH"/>
    <property type="match status" value="1"/>
</dbReference>
<evidence type="ECO:0000256" key="1">
    <source>
        <dbReference type="SAM" id="MobiDB-lite"/>
    </source>
</evidence>
<sequence length="913" mass="101119">MKYHAFLRCKAHTAPRDIIGQATQRVHVFVTNPDLSTVLTQRLLNFKRQLEMRSKMQHQVPQPPQSAPLAPSDQLRGAAPVPQNGQPHANQVPEAKVEDTHSRSPVSVPVNHIYSAQPVPQFISTKHMLLSNDSRVQQRQQPQQQQPLEDISASVQAPSGPVVSQSSPQFSNVVPDSRTREVIIERPEFSAESNDGSSNPSPITLIKEITPPALPPKSPRVQSLDRESTAISPLTVSHFESNGPRRSPSITKPLRPAPPPPVVRIASSRSPNAVAPAKIGGDTEITVSPQPSENRPLADQLLHDSTEDLLREVMDAFEKRRSCIDPVEPLSTVVERLEAREENVCKLSEPVANYLIVPNEAKQPRSADSSEVVNPATGPVRTRSKRRAPPPPPPCAANRTVEETVFSTADAPVYQVVDHSTGVQMVAQTDSAREVDQNESAQSALTVRQDPPQGPMNGIGQVSLAITDVPPRPPPPKVDPSLSSRSDEDEKRLARQHQLEMGIGLPPTPKVHMGACFMLLFEGCPLKVNATATWVNPETRNSVAIRLHIHWMQNHSLCPLSVGQVILFGTNDGIYFLNLVDLADGTLELLSSKRCLWLSVLKDTMMSLCGQRPQLYSHNLISLMKSKGTSQPKFLQKRFQPTTKIPDTRGCHIANVIRNPYNGMKYLCGAIDKTIIVMEWYNPRGTFIEVRRVDVPNMPSPVLNFDLIINQDQPLPLVCLGVFATPDPLCYKLHLVNPNEETSNTWFTSAFNPEDQLQVIKVVQLEYNTLLICFPSAIDALIMRSDSFCRTLISFENSVFLILLFWIELCAAHATVVNLNGRVKVNREGWKAELQFGATIHSIVCLQDSVLAFHTHGLRGIGFDGQLTQDINDDKHVYRLLGCDKNVIVESRPSDDPMSNSNIYLLAGHKDLY</sequence>
<feature type="region of interest" description="Disordered" evidence="1">
    <location>
        <begin position="133"/>
        <end position="177"/>
    </location>
</feature>
<dbReference type="GO" id="GO:0016301">
    <property type="term" value="F:kinase activity"/>
    <property type="evidence" value="ECO:0007669"/>
    <property type="project" value="UniProtKB-KW"/>
</dbReference>
<feature type="region of interest" description="Disordered" evidence="1">
    <location>
        <begin position="209"/>
        <end position="257"/>
    </location>
</feature>
<dbReference type="PROSITE" id="PS50219">
    <property type="entry name" value="CNH"/>
    <property type="match status" value="1"/>
</dbReference>
<accession>A0A8E0VDS4</accession>
<reference evidence="3" key="1">
    <citation type="submission" date="2019-05" db="EMBL/GenBank/DDBJ databases">
        <title>Annotation for the trematode Fasciolopsis buski.</title>
        <authorList>
            <person name="Choi Y.-J."/>
        </authorList>
    </citation>
    <scope>NUCLEOTIDE SEQUENCE</scope>
    <source>
        <strain evidence="3">HT</strain>
        <tissue evidence="3">Whole worm</tissue>
    </source>
</reference>
<feature type="domain" description="CNH" evidence="2">
    <location>
        <begin position="553"/>
        <end position="886"/>
    </location>
</feature>
<keyword evidence="3" id="KW-0418">Kinase</keyword>
<dbReference type="EMBL" id="LUCM01009271">
    <property type="protein sequence ID" value="KAA0187238.1"/>
    <property type="molecule type" value="Genomic_DNA"/>
</dbReference>
<feature type="compositionally biased region" description="Polar residues" evidence="1">
    <location>
        <begin position="229"/>
        <end position="240"/>
    </location>
</feature>
<evidence type="ECO:0000313" key="3">
    <source>
        <dbReference type="EMBL" id="KAA0187238.1"/>
    </source>
</evidence>
<feature type="region of interest" description="Disordered" evidence="1">
    <location>
        <begin position="430"/>
        <end position="493"/>
    </location>
</feature>
<dbReference type="OrthoDB" id="8693905at2759"/>
<feature type="region of interest" description="Disordered" evidence="1">
    <location>
        <begin position="362"/>
        <end position="398"/>
    </location>
</feature>
<feature type="region of interest" description="Disordered" evidence="1">
    <location>
        <begin position="54"/>
        <end position="105"/>
    </location>
</feature>
<dbReference type="InterPro" id="IPR001180">
    <property type="entry name" value="CNH_dom"/>
</dbReference>
<feature type="compositionally biased region" description="Low complexity" evidence="1">
    <location>
        <begin position="137"/>
        <end position="175"/>
    </location>
</feature>
<evidence type="ECO:0000259" key="2">
    <source>
        <dbReference type="PROSITE" id="PS50219"/>
    </source>
</evidence>
<dbReference type="Pfam" id="PF00780">
    <property type="entry name" value="CNH"/>
    <property type="match status" value="1"/>
</dbReference>
<keyword evidence="3" id="KW-0808">Transferase</keyword>
<protein>
    <submittedName>
        <fullName evidence="3">Mitogen-activated protein kinase kinase kinase kinase 5</fullName>
    </submittedName>
</protein>
<dbReference type="AlphaFoldDB" id="A0A8E0VDS4"/>
<evidence type="ECO:0000313" key="4">
    <source>
        <dbReference type="Proteomes" id="UP000728185"/>
    </source>
</evidence>
<proteinExistence type="predicted"/>
<organism evidence="3 4">
    <name type="scientific">Fasciolopsis buskii</name>
    <dbReference type="NCBI Taxonomy" id="27845"/>
    <lineage>
        <taxon>Eukaryota</taxon>
        <taxon>Metazoa</taxon>
        <taxon>Spiralia</taxon>
        <taxon>Lophotrochozoa</taxon>
        <taxon>Platyhelminthes</taxon>
        <taxon>Trematoda</taxon>
        <taxon>Digenea</taxon>
        <taxon>Plagiorchiida</taxon>
        <taxon>Echinostomata</taxon>
        <taxon>Echinostomatoidea</taxon>
        <taxon>Fasciolidae</taxon>
        <taxon>Fasciolopsis</taxon>
    </lineage>
</organism>
<gene>
    <name evidence="3" type="ORF">FBUS_08751</name>
</gene>